<keyword evidence="5" id="KW-1185">Reference proteome</keyword>
<dbReference type="Proteomes" id="UP000198995">
    <property type="component" value="Unassembled WGS sequence"/>
</dbReference>
<protein>
    <recommendedName>
        <fullName evidence="3">Peptide deformylase</fullName>
        <shortName evidence="3">PDF</shortName>
        <ecNumber evidence="3">3.5.1.88</ecNumber>
    </recommendedName>
    <alternativeName>
        <fullName evidence="3">Polypeptide deformylase</fullName>
    </alternativeName>
</protein>
<dbReference type="OrthoDB" id="9784988at2"/>
<keyword evidence="3" id="KW-0378">Hydrolase</keyword>
<reference evidence="4 5" key="1">
    <citation type="submission" date="2016-10" db="EMBL/GenBank/DDBJ databases">
        <authorList>
            <person name="de Groot N.N."/>
        </authorList>
    </citation>
    <scope>NUCLEOTIDE SEQUENCE [LARGE SCALE GENOMIC DNA]</scope>
    <source>
        <strain evidence="4 5">DSM 20475</strain>
    </source>
</reference>
<dbReference type="RefSeq" id="WP_091790829.1">
    <property type="nucleotide sequence ID" value="NZ_FNAF01000001.1"/>
</dbReference>
<keyword evidence="3" id="KW-0648">Protein biosynthesis</keyword>
<comment type="function">
    <text evidence="3">Removes the formyl group from the N-terminal Met of newly synthesized proteins. Requires at least a dipeptide for an efficient rate of reaction. N-terminal L-methionine is a prerequisite for activity but the enzyme has broad specificity at other positions.</text>
</comment>
<organism evidence="4 5">
    <name type="scientific">Peptococcus niger</name>
    <dbReference type="NCBI Taxonomy" id="2741"/>
    <lineage>
        <taxon>Bacteria</taxon>
        <taxon>Bacillati</taxon>
        <taxon>Bacillota</taxon>
        <taxon>Clostridia</taxon>
        <taxon>Eubacteriales</taxon>
        <taxon>Peptococcaceae</taxon>
        <taxon>Peptococcus</taxon>
    </lineage>
</organism>
<evidence type="ECO:0000256" key="3">
    <source>
        <dbReference type="HAMAP-Rule" id="MF_00163"/>
    </source>
</evidence>
<feature type="binding site" evidence="3">
    <location>
        <position position="130"/>
    </location>
    <ligand>
        <name>Fe cation</name>
        <dbReference type="ChEBI" id="CHEBI:24875"/>
    </ligand>
</feature>
<dbReference type="HAMAP" id="MF_00163">
    <property type="entry name" value="Pep_deformylase"/>
    <property type="match status" value="1"/>
</dbReference>
<gene>
    <name evidence="3" type="primary">def</name>
    <name evidence="4" type="ORF">SAMN04489866_101133</name>
</gene>
<dbReference type="PANTHER" id="PTHR10458:SF22">
    <property type="entry name" value="PEPTIDE DEFORMYLASE"/>
    <property type="match status" value="1"/>
</dbReference>
<dbReference type="EMBL" id="FNAF01000001">
    <property type="protein sequence ID" value="SDD08571.1"/>
    <property type="molecule type" value="Genomic_DNA"/>
</dbReference>
<dbReference type="GO" id="GO:0006412">
    <property type="term" value="P:translation"/>
    <property type="evidence" value="ECO:0007669"/>
    <property type="project" value="UniProtKB-UniRule"/>
</dbReference>
<keyword evidence="2 3" id="KW-0408">Iron</keyword>
<evidence type="ECO:0000313" key="5">
    <source>
        <dbReference type="Proteomes" id="UP000198995"/>
    </source>
</evidence>
<dbReference type="PIRSF" id="PIRSF004749">
    <property type="entry name" value="Pep_def"/>
    <property type="match status" value="1"/>
</dbReference>
<dbReference type="SUPFAM" id="SSF56420">
    <property type="entry name" value="Peptide deformylase"/>
    <property type="match status" value="1"/>
</dbReference>
<comment type="cofactor">
    <cofactor evidence="3">
        <name>Fe(2+)</name>
        <dbReference type="ChEBI" id="CHEBI:29033"/>
    </cofactor>
    <text evidence="3">Binds 1 Fe(2+) ion.</text>
</comment>
<dbReference type="NCBIfam" id="TIGR00079">
    <property type="entry name" value="pept_deformyl"/>
    <property type="match status" value="1"/>
</dbReference>
<proteinExistence type="inferred from homology"/>
<dbReference type="InterPro" id="IPR036821">
    <property type="entry name" value="Peptide_deformylase_sf"/>
</dbReference>
<dbReference type="AlphaFoldDB" id="A0A1G6RVV3"/>
<comment type="similarity">
    <text evidence="1 3">Belongs to the polypeptide deformylase family.</text>
</comment>
<dbReference type="GO" id="GO:0042586">
    <property type="term" value="F:peptide deformylase activity"/>
    <property type="evidence" value="ECO:0007669"/>
    <property type="project" value="UniProtKB-UniRule"/>
</dbReference>
<dbReference type="CDD" id="cd00487">
    <property type="entry name" value="Pep_deformylase"/>
    <property type="match status" value="1"/>
</dbReference>
<comment type="catalytic activity">
    <reaction evidence="3">
        <text>N-terminal N-formyl-L-methionyl-[peptide] + H2O = N-terminal L-methionyl-[peptide] + formate</text>
        <dbReference type="Rhea" id="RHEA:24420"/>
        <dbReference type="Rhea" id="RHEA-COMP:10639"/>
        <dbReference type="Rhea" id="RHEA-COMP:10640"/>
        <dbReference type="ChEBI" id="CHEBI:15377"/>
        <dbReference type="ChEBI" id="CHEBI:15740"/>
        <dbReference type="ChEBI" id="CHEBI:49298"/>
        <dbReference type="ChEBI" id="CHEBI:64731"/>
        <dbReference type="EC" id="3.5.1.88"/>
    </reaction>
</comment>
<dbReference type="PRINTS" id="PR01576">
    <property type="entry name" value="PDEFORMYLASE"/>
</dbReference>
<dbReference type="GO" id="GO:0046872">
    <property type="term" value="F:metal ion binding"/>
    <property type="evidence" value="ECO:0007669"/>
    <property type="project" value="UniProtKB-KW"/>
</dbReference>
<dbReference type="EC" id="3.5.1.88" evidence="3"/>
<dbReference type="Pfam" id="PF01327">
    <property type="entry name" value="Pep_deformylase"/>
    <property type="match status" value="1"/>
</dbReference>
<dbReference type="NCBIfam" id="NF001159">
    <property type="entry name" value="PRK00150.1-3"/>
    <property type="match status" value="1"/>
</dbReference>
<dbReference type="InterPro" id="IPR023635">
    <property type="entry name" value="Peptide_deformylase"/>
</dbReference>
<name>A0A1G6RVV3_PEPNI</name>
<evidence type="ECO:0000256" key="2">
    <source>
        <dbReference type="ARBA" id="ARBA00023004"/>
    </source>
</evidence>
<dbReference type="PANTHER" id="PTHR10458">
    <property type="entry name" value="PEPTIDE DEFORMYLASE"/>
    <property type="match status" value="1"/>
</dbReference>
<feature type="active site" evidence="3">
    <location>
        <position position="131"/>
    </location>
</feature>
<sequence>MARYTIVTAGDPILRKTARPVDQVTDRTRKILNDMADTMYHAQGVGLAAPQVGISKRLIVVDVGDGLLQLVNPVISAKDGIQEGPEGCLSVPGLNGVVVRANHVVVTAQNEYGQPVTIDAEGFKARALQHEIDHLEGILYTDKASSVERVD</sequence>
<evidence type="ECO:0000256" key="1">
    <source>
        <dbReference type="ARBA" id="ARBA00010759"/>
    </source>
</evidence>
<dbReference type="STRING" id="2741.SAMN04489866_101133"/>
<evidence type="ECO:0000313" key="4">
    <source>
        <dbReference type="EMBL" id="SDD08571.1"/>
    </source>
</evidence>
<dbReference type="Gene3D" id="3.90.45.10">
    <property type="entry name" value="Peptide deformylase"/>
    <property type="match status" value="1"/>
</dbReference>
<accession>A0A1G6RVV3</accession>
<feature type="binding site" evidence="3">
    <location>
        <position position="134"/>
    </location>
    <ligand>
        <name>Fe cation</name>
        <dbReference type="ChEBI" id="CHEBI:24875"/>
    </ligand>
</feature>
<feature type="binding site" evidence="3">
    <location>
        <position position="88"/>
    </location>
    <ligand>
        <name>Fe cation</name>
        <dbReference type="ChEBI" id="CHEBI:24875"/>
    </ligand>
</feature>
<keyword evidence="3" id="KW-0479">Metal-binding</keyword>